<feature type="transmembrane region" description="Helical" evidence="2">
    <location>
        <begin position="21"/>
        <end position="44"/>
    </location>
</feature>
<proteinExistence type="predicted"/>
<sequence length="80" mass="8796">MPYYGITFLRTLVAHKHASDLALISYVLAIFSVVAVMLSMSLGATGNLIAEHSDDIQEKPYPAQARCRQQTSKGLKSGQW</sequence>
<feature type="region of interest" description="Disordered" evidence="1">
    <location>
        <begin position="60"/>
        <end position="80"/>
    </location>
</feature>
<organism evidence="3 4">
    <name type="scientific">Pseudomonas fragi</name>
    <dbReference type="NCBI Taxonomy" id="296"/>
    <lineage>
        <taxon>Bacteria</taxon>
        <taxon>Pseudomonadati</taxon>
        <taxon>Pseudomonadota</taxon>
        <taxon>Gammaproteobacteria</taxon>
        <taxon>Pseudomonadales</taxon>
        <taxon>Pseudomonadaceae</taxon>
        <taxon>Pseudomonas</taxon>
    </lineage>
</organism>
<evidence type="ECO:0000256" key="1">
    <source>
        <dbReference type="SAM" id="MobiDB-lite"/>
    </source>
</evidence>
<dbReference type="GeneID" id="89543001"/>
<accession>A0A449IEE9</accession>
<gene>
    <name evidence="3" type="ORF">NCTC10754_00383</name>
</gene>
<evidence type="ECO:0000313" key="3">
    <source>
        <dbReference type="EMBL" id="VFB17862.1"/>
    </source>
</evidence>
<reference evidence="3 4" key="1">
    <citation type="submission" date="2019-02" db="EMBL/GenBank/DDBJ databases">
        <authorList>
            <consortium name="Pathogen Informatics"/>
        </authorList>
    </citation>
    <scope>NUCLEOTIDE SEQUENCE [LARGE SCALE GENOMIC DNA]</scope>
    <source>
        <strain evidence="3 4">3012STDY7103891</strain>
    </source>
</reference>
<dbReference type="EMBL" id="CAACYJ010000002">
    <property type="protein sequence ID" value="VFB17862.1"/>
    <property type="molecule type" value="Genomic_DNA"/>
</dbReference>
<feature type="compositionally biased region" description="Polar residues" evidence="1">
    <location>
        <begin position="67"/>
        <end position="80"/>
    </location>
</feature>
<protein>
    <submittedName>
        <fullName evidence="3">Uncharacterized protein</fullName>
    </submittedName>
</protein>
<dbReference type="RefSeq" id="WP_133143810.1">
    <property type="nucleotide sequence ID" value="NZ_CAACYJ010000002.1"/>
</dbReference>
<keyword evidence="2" id="KW-0812">Transmembrane</keyword>
<keyword evidence="2" id="KW-0472">Membrane</keyword>
<dbReference type="Proteomes" id="UP000330809">
    <property type="component" value="Unassembled WGS sequence"/>
</dbReference>
<name>A0A449IEE9_PSEFR</name>
<evidence type="ECO:0000256" key="2">
    <source>
        <dbReference type="SAM" id="Phobius"/>
    </source>
</evidence>
<keyword evidence="2" id="KW-1133">Transmembrane helix</keyword>
<evidence type="ECO:0000313" key="4">
    <source>
        <dbReference type="Proteomes" id="UP000330809"/>
    </source>
</evidence>
<dbReference type="AlphaFoldDB" id="A0A449IEE9"/>